<accession>A0A371RIB3</accession>
<feature type="transmembrane region" description="Helical" evidence="1">
    <location>
        <begin position="66"/>
        <end position="86"/>
    </location>
</feature>
<organism evidence="2 3">
    <name type="scientific">Parvularcula marina</name>
    <dbReference type="NCBI Taxonomy" id="2292771"/>
    <lineage>
        <taxon>Bacteria</taxon>
        <taxon>Pseudomonadati</taxon>
        <taxon>Pseudomonadota</taxon>
        <taxon>Alphaproteobacteria</taxon>
        <taxon>Parvularculales</taxon>
        <taxon>Parvularculaceae</taxon>
        <taxon>Parvularcula</taxon>
    </lineage>
</organism>
<feature type="transmembrane region" description="Helical" evidence="1">
    <location>
        <begin position="25"/>
        <end position="45"/>
    </location>
</feature>
<sequence length="105" mass="11922">MREVQSNSQSGSNPVLRFLYRLYTWPAYPVKLVLGFIFTAIVTAIRTIWRLTVGRIIQSSKEKGGLFRAVATSYELGLATLFYAAVYTQWETITGWWRQLGLIGG</sequence>
<protein>
    <submittedName>
        <fullName evidence="2">Uncharacterized protein</fullName>
    </submittedName>
</protein>
<gene>
    <name evidence="2" type="ORF">DX908_07965</name>
</gene>
<name>A0A371RIB3_9PROT</name>
<dbReference type="AlphaFoldDB" id="A0A371RIB3"/>
<dbReference type="EMBL" id="QUQO01000001">
    <property type="protein sequence ID" value="RFB05196.1"/>
    <property type="molecule type" value="Genomic_DNA"/>
</dbReference>
<keyword evidence="3" id="KW-1185">Reference proteome</keyword>
<evidence type="ECO:0000256" key="1">
    <source>
        <dbReference type="SAM" id="Phobius"/>
    </source>
</evidence>
<keyword evidence="1" id="KW-1133">Transmembrane helix</keyword>
<keyword evidence="1" id="KW-0812">Transmembrane</keyword>
<reference evidence="2 3" key="1">
    <citation type="submission" date="2018-08" db="EMBL/GenBank/DDBJ databases">
        <title>Parvularcula sp. SM1705, isolated from surface water of the South Sea China.</title>
        <authorList>
            <person name="Sun L."/>
        </authorList>
    </citation>
    <scope>NUCLEOTIDE SEQUENCE [LARGE SCALE GENOMIC DNA]</scope>
    <source>
        <strain evidence="2 3">SM1705</strain>
    </source>
</reference>
<evidence type="ECO:0000313" key="3">
    <source>
        <dbReference type="Proteomes" id="UP000264589"/>
    </source>
</evidence>
<evidence type="ECO:0000313" key="2">
    <source>
        <dbReference type="EMBL" id="RFB05196.1"/>
    </source>
</evidence>
<proteinExistence type="predicted"/>
<dbReference type="InParanoid" id="A0A371RIB3"/>
<comment type="caution">
    <text evidence="2">The sequence shown here is derived from an EMBL/GenBank/DDBJ whole genome shotgun (WGS) entry which is preliminary data.</text>
</comment>
<keyword evidence="1" id="KW-0472">Membrane</keyword>
<dbReference type="Proteomes" id="UP000264589">
    <property type="component" value="Unassembled WGS sequence"/>
</dbReference>